<comment type="caution">
    <text evidence="2">The sequence shown here is derived from an EMBL/GenBank/DDBJ whole genome shotgun (WGS) entry which is preliminary data.</text>
</comment>
<feature type="transmembrane region" description="Helical" evidence="1">
    <location>
        <begin position="12"/>
        <end position="31"/>
    </location>
</feature>
<dbReference type="Proteomes" id="UP000051461">
    <property type="component" value="Unassembled WGS sequence"/>
</dbReference>
<dbReference type="AlphaFoldDB" id="A0A0R1H5G2"/>
<feature type="transmembrane region" description="Helical" evidence="1">
    <location>
        <begin position="37"/>
        <end position="58"/>
    </location>
</feature>
<organism evidence="2 3">
    <name type="scientific">Loigolactobacillus bifermentans DSM 20003</name>
    <dbReference type="NCBI Taxonomy" id="1423726"/>
    <lineage>
        <taxon>Bacteria</taxon>
        <taxon>Bacillati</taxon>
        <taxon>Bacillota</taxon>
        <taxon>Bacilli</taxon>
        <taxon>Lactobacillales</taxon>
        <taxon>Lactobacillaceae</taxon>
        <taxon>Loigolactobacillus</taxon>
    </lineage>
</organism>
<keyword evidence="1" id="KW-0472">Membrane</keyword>
<evidence type="ECO:0000256" key="1">
    <source>
        <dbReference type="SAM" id="Phobius"/>
    </source>
</evidence>
<accession>A0A0R1H5G2</accession>
<keyword evidence="1" id="KW-1133">Transmembrane helix</keyword>
<dbReference type="EMBL" id="AZDA01000046">
    <property type="protein sequence ID" value="KRK39124.1"/>
    <property type="molecule type" value="Genomic_DNA"/>
</dbReference>
<evidence type="ECO:0000313" key="2">
    <source>
        <dbReference type="EMBL" id="KRK39124.1"/>
    </source>
</evidence>
<gene>
    <name evidence="2" type="ORF">FC07_GL002845</name>
</gene>
<dbReference type="PATRIC" id="fig|1423726.3.peg.2954"/>
<reference evidence="2 3" key="1">
    <citation type="journal article" date="2015" name="Genome Announc.">
        <title>Expanding the biotechnology potential of lactobacilli through comparative genomics of 213 strains and associated genera.</title>
        <authorList>
            <person name="Sun Z."/>
            <person name="Harris H.M."/>
            <person name="McCann A."/>
            <person name="Guo C."/>
            <person name="Argimon S."/>
            <person name="Zhang W."/>
            <person name="Yang X."/>
            <person name="Jeffery I.B."/>
            <person name="Cooney J.C."/>
            <person name="Kagawa T.F."/>
            <person name="Liu W."/>
            <person name="Song Y."/>
            <person name="Salvetti E."/>
            <person name="Wrobel A."/>
            <person name="Rasinkangas P."/>
            <person name="Parkhill J."/>
            <person name="Rea M.C."/>
            <person name="O'Sullivan O."/>
            <person name="Ritari J."/>
            <person name="Douillard F.P."/>
            <person name="Paul Ross R."/>
            <person name="Yang R."/>
            <person name="Briner A.E."/>
            <person name="Felis G.E."/>
            <person name="de Vos W.M."/>
            <person name="Barrangou R."/>
            <person name="Klaenhammer T.R."/>
            <person name="Caufield P.W."/>
            <person name="Cui Y."/>
            <person name="Zhang H."/>
            <person name="O'Toole P.W."/>
        </authorList>
    </citation>
    <scope>NUCLEOTIDE SEQUENCE [LARGE SCALE GENOMIC DNA]</scope>
    <source>
        <strain evidence="2 3">DSM 20003</strain>
    </source>
</reference>
<keyword evidence="1" id="KW-0812">Transmembrane</keyword>
<proteinExistence type="predicted"/>
<name>A0A0R1H5G2_9LACO</name>
<dbReference type="RefSeq" id="WP_057904497.1">
    <property type="nucleotide sequence ID" value="NZ_AZDA01000046.1"/>
</dbReference>
<protein>
    <submittedName>
        <fullName evidence="2">Uncharacterized protein</fullName>
    </submittedName>
</protein>
<sequence>MQTNKPFYRKYTFWLGLLSFLVLTLLQHFGHPLRYTIVWWLELGFGVLTVIFFLTIGFHANDISKHDQ</sequence>
<evidence type="ECO:0000313" key="3">
    <source>
        <dbReference type="Proteomes" id="UP000051461"/>
    </source>
</evidence>
<keyword evidence="3" id="KW-1185">Reference proteome</keyword>